<dbReference type="RefSeq" id="WP_344877092.1">
    <property type="nucleotide sequence ID" value="NZ_BAABAL010000016.1"/>
</dbReference>
<keyword evidence="2" id="KW-1185">Reference proteome</keyword>
<comment type="caution">
    <text evidence="1">The sequence shown here is derived from an EMBL/GenBank/DDBJ whole genome shotgun (WGS) entry which is preliminary data.</text>
</comment>
<accession>A0ABP7SMV8</accession>
<evidence type="ECO:0000313" key="2">
    <source>
        <dbReference type="Proteomes" id="UP001501747"/>
    </source>
</evidence>
<dbReference type="EMBL" id="BAABAL010000016">
    <property type="protein sequence ID" value="GAA4013878.1"/>
    <property type="molecule type" value="Genomic_DNA"/>
</dbReference>
<proteinExistence type="predicted"/>
<protein>
    <recommendedName>
        <fullName evidence="3">DUF3800 domain-containing protein</fullName>
    </recommendedName>
</protein>
<gene>
    <name evidence="1" type="ORF">GCM10022247_40850</name>
</gene>
<sequence>MDFKGLTDDGDGPPWVAADESGWTGGAVLHQRVMTHATVRVDDRLAGALLSELRSNTGLRQSRELKFWQFERDKPLAALVDLLGEGGALHGRASVLVADKVALTVSTIAGLLIQRDVEPLVLHGESLLGPQWTELAAALAGFAKGTRRNGRSVDMDELFALLERARETCAGHPAAEVLAHLAKSRERAEELLTEEPPKLDPLPSMLAEHVERRTAELGEFRLLHDRHKMLEQEQRAHTFAIGASADHPSIQIADLVSGAGRVVFEQRQGNPSKQGAALREVVEPFLFGT</sequence>
<evidence type="ECO:0008006" key="3">
    <source>
        <dbReference type="Google" id="ProtNLM"/>
    </source>
</evidence>
<organism evidence="1 2">
    <name type="scientific">Allokutzneria multivorans</name>
    <dbReference type="NCBI Taxonomy" id="1142134"/>
    <lineage>
        <taxon>Bacteria</taxon>
        <taxon>Bacillati</taxon>
        <taxon>Actinomycetota</taxon>
        <taxon>Actinomycetes</taxon>
        <taxon>Pseudonocardiales</taxon>
        <taxon>Pseudonocardiaceae</taxon>
        <taxon>Allokutzneria</taxon>
    </lineage>
</organism>
<evidence type="ECO:0000313" key="1">
    <source>
        <dbReference type="EMBL" id="GAA4013878.1"/>
    </source>
</evidence>
<name>A0ABP7SMV8_9PSEU</name>
<reference evidence="2" key="1">
    <citation type="journal article" date="2019" name="Int. J. Syst. Evol. Microbiol.">
        <title>The Global Catalogue of Microorganisms (GCM) 10K type strain sequencing project: providing services to taxonomists for standard genome sequencing and annotation.</title>
        <authorList>
            <consortium name="The Broad Institute Genomics Platform"/>
            <consortium name="The Broad Institute Genome Sequencing Center for Infectious Disease"/>
            <person name="Wu L."/>
            <person name="Ma J."/>
        </authorList>
    </citation>
    <scope>NUCLEOTIDE SEQUENCE [LARGE SCALE GENOMIC DNA]</scope>
    <source>
        <strain evidence="2">JCM 17342</strain>
    </source>
</reference>
<dbReference type="Proteomes" id="UP001501747">
    <property type="component" value="Unassembled WGS sequence"/>
</dbReference>